<dbReference type="SUPFAM" id="SSF56349">
    <property type="entry name" value="DNA breaking-rejoining enzymes"/>
    <property type="match status" value="1"/>
</dbReference>
<organism evidence="4 5">
    <name type="scientific">Paeniroseomonas aquatica</name>
    <dbReference type="NCBI Taxonomy" id="373043"/>
    <lineage>
        <taxon>Bacteria</taxon>
        <taxon>Pseudomonadati</taxon>
        <taxon>Pseudomonadota</taxon>
        <taxon>Alphaproteobacteria</taxon>
        <taxon>Acetobacterales</taxon>
        <taxon>Acetobacteraceae</taxon>
        <taxon>Paeniroseomonas</taxon>
    </lineage>
</organism>
<evidence type="ECO:0000313" key="5">
    <source>
        <dbReference type="Proteomes" id="UP001529369"/>
    </source>
</evidence>
<comment type="caution">
    <text evidence="4">The sequence shown here is derived from an EMBL/GenBank/DDBJ whole genome shotgun (WGS) entry which is preliminary data.</text>
</comment>
<evidence type="ECO:0000256" key="2">
    <source>
        <dbReference type="ARBA" id="ARBA00023172"/>
    </source>
</evidence>
<dbReference type="InterPro" id="IPR052925">
    <property type="entry name" value="Phage_Integrase-like_Recomb"/>
</dbReference>
<proteinExistence type="predicted"/>
<dbReference type="EMBL" id="JAUFPN010000188">
    <property type="protein sequence ID" value="MDN3567209.1"/>
    <property type="molecule type" value="Genomic_DNA"/>
</dbReference>
<accession>A0ABT8ACZ3</accession>
<dbReference type="PANTHER" id="PTHR34605:SF4">
    <property type="entry name" value="DNA ADENINE METHYLTRANSFERASE"/>
    <property type="match status" value="1"/>
</dbReference>
<dbReference type="PANTHER" id="PTHR34605">
    <property type="entry name" value="PHAGE_INTEGRASE DOMAIN-CONTAINING PROTEIN"/>
    <property type="match status" value="1"/>
</dbReference>
<evidence type="ECO:0000259" key="3">
    <source>
        <dbReference type="PROSITE" id="PS51898"/>
    </source>
</evidence>
<keyword evidence="2" id="KW-0233">DNA recombination</keyword>
<evidence type="ECO:0000313" key="4">
    <source>
        <dbReference type="EMBL" id="MDN3567209.1"/>
    </source>
</evidence>
<reference evidence="5" key="1">
    <citation type="journal article" date="2019" name="Int. J. Syst. Evol. Microbiol.">
        <title>The Global Catalogue of Microorganisms (GCM) 10K type strain sequencing project: providing services to taxonomists for standard genome sequencing and annotation.</title>
        <authorList>
            <consortium name="The Broad Institute Genomics Platform"/>
            <consortium name="The Broad Institute Genome Sequencing Center for Infectious Disease"/>
            <person name="Wu L."/>
            <person name="Ma J."/>
        </authorList>
    </citation>
    <scope>NUCLEOTIDE SEQUENCE [LARGE SCALE GENOMIC DNA]</scope>
    <source>
        <strain evidence="5">CECT 7131</strain>
    </source>
</reference>
<evidence type="ECO:0000256" key="1">
    <source>
        <dbReference type="ARBA" id="ARBA00023125"/>
    </source>
</evidence>
<keyword evidence="5" id="KW-1185">Reference proteome</keyword>
<protein>
    <submittedName>
        <fullName evidence="4">Tyrosine-type recombinase/integrase</fullName>
    </submittedName>
</protein>
<sequence length="319" mass="33687">MTAVLLPTALAPREIAARLVEHADQARGAMAPETERALRKAAAAFSGWAAVHGLSPLPAAPEAVAAYVDALAGSGRRPASIRQAVWAVASLHRAAALPDPSKAEIVRLALKRMARSLGTRQRQAAPLGKAELIQIFDNAGSGISECRDLTLIRTMRDMLARRSEIVALEVADLEFATDGTATVLIRRSKTDQAGVGEVCWLAKQTTQLLRDLLKATGITAGPLFRPISKAGVVGTTALASGEGSRILKRLAQKAGLEPSRISGHSARVGMAQDLVARGADLPAVMQAGRWKTPAMPARYAERLLAGRSVVARFDKPHGS</sequence>
<dbReference type="InterPro" id="IPR002104">
    <property type="entry name" value="Integrase_catalytic"/>
</dbReference>
<dbReference type="Gene3D" id="1.10.150.130">
    <property type="match status" value="1"/>
</dbReference>
<dbReference type="Pfam" id="PF00589">
    <property type="entry name" value="Phage_integrase"/>
    <property type="match status" value="1"/>
</dbReference>
<dbReference type="InterPro" id="IPR010998">
    <property type="entry name" value="Integrase_recombinase_N"/>
</dbReference>
<feature type="domain" description="Tyr recombinase" evidence="3">
    <location>
        <begin position="122"/>
        <end position="314"/>
    </location>
</feature>
<dbReference type="InterPro" id="IPR013762">
    <property type="entry name" value="Integrase-like_cat_sf"/>
</dbReference>
<gene>
    <name evidence="4" type="ORF">QWZ14_22750</name>
</gene>
<name>A0ABT8ACZ3_9PROT</name>
<dbReference type="SUPFAM" id="SSF47823">
    <property type="entry name" value="lambda integrase-like, N-terminal domain"/>
    <property type="match status" value="1"/>
</dbReference>
<dbReference type="RefSeq" id="WP_290319230.1">
    <property type="nucleotide sequence ID" value="NZ_JAUFPN010000188.1"/>
</dbReference>
<dbReference type="PROSITE" id="PS51898">
    <property type="entry name" value="TYR_RECOMBINASE"/>
    <property type="match status" value="1"/>
</dbReference>
<dbReference type="Gene3D" id="1.10.443.10">
    <property type="entry name" value="Intergrase catalytic core"/>
    <property type="match status" value="1"/>
</dbReference>
<dbReference type="Proteomes" id="UP001529369">
    <property type="component" value="Unassembled WGS sequence"/>
</dbReference>
<dbReference type="InterPro" id="IPR011010">
    <property type="entry name" value="DNA_brk_join_enz"/>
</dbReference>
<keyword evidence="1" id="KW-0238">DNA-binding</keyword>